<accession>A0ABY4R3A7</accession>
<feature type="region of interest" description="Disordered" evidence="1">
    <location>
        <begin position="1"/>
        <end position="24"/>
    </location>
</feature>
<keyword evidence="3" id="KW-1185">Reference proteome</keyword>
<reference evidence="2" key="1">
    <citation type="journal article" date="2018" name="Int. J. Syst. Evol. Microbiol.">
        <title>Jatrophihabitans telluris sp. nov., isolated from sediment soil of lava forest wetlands and the emended description of the genus Jatrophihabitans.</title>
        <authorList>
            <person name="Lee K.C."/>
            <person name="Suh M.K."/>
            <person name="Eom M.K."/>
            <person name="Kim K.K."/>
            <person name="Kim J.S."/>
            <person name="Kim D.S."/>
            <person name="Ko S.H."/>
            <person name="Shin Y.K."/>
            <person name="Lee J.S."/>
        </authorList>
    </citation>
    <scope>NUCLEOTIDE SEQUENCE</scope>
    <source>
        <strain evidence="2">N237</strain>
    </source>
</reference>
<dbReference type="InterPro" id="IPR029033">
    <property type="entry name" value="His_PPase_superfam"/>
</dbReference>
<sequence>MPDSAAEAATSPTNSAPSSTDSPVLILVRHGETEWSKSGQHTGRTDIPLTPAGEAQARAAGSVLQHLLDGRAPVLVISSPRRRALRTAELAGFPAQRITEDVAEWDYGDFEGLTTPQIQHERPGWSIWQGPVPGGEDAAAVTARLDRVLASVSSLRSEGPVVVFSHGHASRCLAARWLGEPVTDGRQYWLGTGAVSSLGYEHGRPVILHWNIPR</sequence>
<reference evidence="2" key="2">
    <citation type="submission" date="2022-05" db="EMBL/GenBank/DDBJ databases">
        <authorList>
            <person name="Kim J.-S."/>
            <person name="Lee K."/>
            <person name="Suh M."/>
            <person name="Eom M."/>
            <person name="Kim J.-S."/>
            <person name="Kim D.-S."/>
            <person name="Ko S.-H."/>
            <person name="Shin Y."/>
            <person name="Lee J.-S."/>
        </authorList>
    </citation>
    <scope>NUCLEOTIDE SEQUENCE</scope>
    <source>
        <strain evidence="2">N237</strain>
    </source>
</reference>
<dbReference type="SMART" id="SM00855">
    <property type="entry name" value="PGAM"/>
    <property type="match status" value="1"/>
</dbReference>
<proteinExistence type="predicted"/>
<dbReference type="SUPFAM" id="SSF53254">
    <property type="entry name" value="Phosphoglycerate mutase-like"/>
    <property type="match status" value="1"/>
</dbReference>
<dbReference type="PANTHER" id="PTHR48100">
    <property type="entry name" value="BROAD-SPECIFICITY PHOSPHATASE YOR283W-RELATED"/>
    <property type="match status" value="1"/>
</dbReference>
<evidence type="ECO:0000313" key="3">
    <source>
        <dbReference type="Proteomes" id="UP001056336"/>
    </source>
</evidence>
<name>A0ABY4R3A7_9ACTN</name>
<dbReference type="InterPro" id="IPR050275">
    <property type="entry name" value="PGM_Phosphatase"/>
</dbReference>
<gene>
    <name evidence="2" type="ORF">M6D93_07385</name>
</gene>
<evidence type="ECO:0000313" key="2">
    <source>
        <dbReference type="EMBL" id="UQX89817.1"/>
    </source>
</evidence>
<dbReference type="PANTHER" id="PTHR48100:SF15">
    <property type="entry name" value="SEDOHEPTULOSE 1,7-BISPHOSPHATASE"/>
    <property type="match status" value="1"/>
</dbReference>
<feature type="compositionally biased region" description="Low complexity" evidence="1">
    <location>
        <begin position="1"/>
        <end position="23"/>
    </location>
</feature>
<dbReference type="Pfam" id="PF00300">
    <property type="entry name" value="His_Phos_1"/>
    <property type="match status" value="1"/>
</dbReference>
<evidence type="ECO:0000256" key="1">
    <source>
        <dbReference type="SAM" id="MobiDB-lite"/>
    </source>
</evidence>
<protein>
    <submittedName>
        <fullName evidence="2">Histidine phosphatase family protein</fullName>
    </submittedName>
</protein>
<dbReference type="Gene3D" id="3.40.50.1240">
    <property type="entry name" value="Phosphoglycerate mutase-like"/>
    <property type="match status" value="1"/>
</dbReference>
<dbReference type="Proteomes" id="UP001056336">
    <property type="component" value="Chromosome"/>
</dbReference>
<dbReference type="CDD" id="cd07067">
    <property type="entry name" value="HP_PGM_like"/>
    <property type="match status" value="1"/>
</dbReference>
<dbReference type="EMBL" id="CP097332">
    <property type="protein sequence ID" value="UQX89817.1"/>
    <property type="molecule type" value="Genomic_DNA"/>
</dbReference>
<organism evidence="2 3">
    <name type="scientific">Jatrophihabitans telluris</name>
    <dbReference type="NCBI Taxonomy" id="2038343"/>
    <lineage>
        <taxon>Bacteria</taxon>
        <taxon>Bacillati</taxon>
        <taxon>Actinomycetota</taxon>
        <taxon>Actinomycetes</taxon>
        <taxon>Jatrophihabitantales</taxon>
        <taxon>Jatrophihabitantaceae</taxon>
        <taxon>Jatrophihabitans</taxon>
    </lineage>
</organism>
<dbReference type="InterPro" id="IPR013078">
    <property type="entry name" value="His_Pase_superF_clade-1"/>
</dbReference>